<dbReference type="PRINTS" id="PR00032">
    <property type="entry name" value="HTHARAC"/>
</dbReference>
<keyword evidence="3" id="KW-0804">Transcription</keyword>
<dbReference type="InterPro" id="IPR018060">
    <property type="entry name" value="HTH_AraC"/>
</dbReference>
<organism evidence="5 6">
    <name type="scientific">Leptospira tipperaryensis</name>
    <dbReference type="NCBI Taxonomy" id="2564040"/>
    <lineage>
        <taxon>Bacteria</taxon>
        <taxon>Pseudomonadati</taxon>
        <taxon>Spirochaetota</taxon>
        <taxon>Spirochaetia</taxon>
        <taxon>Leptospirales</taxon>
        <taxon>Leptospiraceae</taxon>
        <taxon>Leptospira</taxon>
    </lineage>
</organism>
<protein>
    <submittedName>
        <fullName evidence="5">DNA-binding protein</fullName>
    </submittedName>
</protein>
<dbReference type="SUPFAM" id="SSF46689">
    <property type="entry name" value="Homeodomain-like"/>
    <property type="match status" value="1"/>
</dbReference>
<dbReference type="AlphaFoldDB" id="A0A1D7UTU3"/>
<evidence type="ECO:0000256" key="1">
    <source>
        <dbReference type="ARBA" id="ARBA00023015"/>
    </source>
</evidence>
<dbReference type="EMBL" id="CP015217">
    <property type="protein sequence ID" value="AOP33029.1"/>
    <property type="molecule type" value="Genomic_DNA"/>
</dbReference>
<evidence type="ECO:0000313" key="5">
    <source>
        <dbReference type="EMBL" id="AOP33029.1"/>
    </source>
</evidence>
<name>A0A1D7UTU3_9LEPT</name>
<keyword evidence="1" id="KW-0805">Transcription regulation</keyword>
<dbReference type="Pfam" id="PF12833">
    <property type="entry name" value="HTH_18"/>
    <property type="match status" value="1"/>
</dbReference>
<evidence type="ECO:0000256" key="2">
    <source>
        <dbReference type="ARBA" id="ARBA00023125"/>
    </source>
</evidence>
<dbReference type="InterPro" id="IPR009057">
    <property type="entry name" value="Homeodomain-like_sf"/>
</dbReference>
<gene>
    <name evidence="5" type="ORF">A0128_03620</name>
</gene>
<dbReference type="GO" id="GO:0043565">
    <property type="term" value="F:sequence-specific DNA binding"/>
    <property type="evidence" value="ECO:0007669"/>
    <property type="project" value="InterPro"/>
</dbReference>
<evidence type="ECO:0000256" key="3">
    <source>
        <dbReference type="ARBA" id="ARBA00023163"/>
    </source>
</evidence>
<reference evidence="5 6" key="1">
    <citation type="submission" date="2016-04" db="EMBL/GenBank/DDBJ databases">
        <title>Complete genome seqeunce of Leptospira alstonii serovar Room22.</title>
        <authorList>
            <person name="Nally J.E."/>
            <person name="Bayles D.O."/>
            <person name="Hurley D."/>
            <person name="Fanning S."/>
            <person name="McMahon B.J."/>
            <person name="Arent Z."/>
        </authorList>
    </citation>
    <scope>NUCLEOTIDE SEQUENCE [LARGE SCALE GENOMIC DNA]</scope>
    <source>
        <strain evidence="5 6">GWTS #1</strain>
    </source>
</reference>
<dbReference type="RefSeq" id="WP_069606273.1">
    <property type="nucleotide sequence ID" value="NZ_CP015217.1"/>
</dbReference>
<dbReference type="Gene3D" id="1.10.10.60">
    <property type="entry name" value="Homeodomain-like"/>
    <property type="match status" value="2"/>
</dbReference>
<dbReference type="SMART" id="SM00342">
    <property type="entry name" value="HTH_ARAC"/>
    <property type="match status" value="1"/>
</dbReference>
<dbReference type="Proteomes" id="UP000094197">
    <property type="component" value="Chromosome 1"/>
</dbReference>
<dbReference type="KEGG" id="laj:A0128_03620"/>
<sequence>MKQFLIWNDFATYRGEGFLTGRHSHFYIQISLPDEGRVQLRTRDGDWKTYNSVFIPSGVSHEMRRVEGNLTLLFLDPLTTGNHLFYERSLAANHSAFEVGDIFTDKRKDQITSILNTSDTKVRTQLLDILNKDFPRRGKDELDERIQKSISNVELDDFSLTSLAFEARLSVERFRHLFRQETGVPFSAYRLWLKTKKAVDNLANHPHLLDAAYEGGFADQSHFTRIFRRSFGISPSDFTKKNEPFSAIFFSK</sequence>
<evidence type="ECO:0000259" key="4">
    <source>
        <dbReference type="PROSITE" id="PS01124"/>
    </source>
</evidence>
<proteinExistence type="predicted"/>
<evidence type="ECO:0000313" key="6">
    <source>
        <dbReference type="Proteomes" id="UP000094197"/>
    </source>
</evidence>
<feature type="domain" description="HTH araC/xylS-type" evidence="4">
    <location>
        <begin position="140"/>
        <end position="241"/>
    </location>
</feature>
<dbReference type="InterPro" id="IPR020449">
    <property type="entry name" value="Tscrpt_reg_AraC-type_HTH"/>
</dbReference>
<dbReference type="InterPro" id="IPR050204">
    <property type="entry name" value="AraC_XylS_family_regulators"/>
</dbReference>
<keyword evidence="2 5" id="KW-0238">DNA-binding</keyword>
<dbReference type="GO" id="GO:0003700">
    <property type="term" value="F:DNA-binding transcription factor activity"/>
    <property type="evidence" value="ECO:0007669"/>
    <property type="project" value="InterPro"/>
</dbReference>
<dbReference type="PROSITE" id="PS01124">
    <property type="entry name" value="HTH_ARAC_FAMILY_2"/>
    <property type="match status" value="1"/>
</dbReference>
<dbReference type="OrthoDB" id="9778008at2"/>
<keyword evidence="6" id="KW-1185">Reference proteome</keyword>
<accession>A0A1D7UTU3</accession>
<dbReference type="PANTHER" id="PTHR46796">
    <property type="entry name" value="HTH-TYPE TRANSCRIPTIONAL ACTIVATOR RHAS-RELATED"/>
    <property type="match status" value="1"/>
</dbReference>